<comment type="caution">
    <text evidence="2">The sequence shown here is derived from an EMBL/GenBank/DDBJ whole genome shotgun (WGS) entry which is preliminary data.</text>
</comment>
<dbReference type="AlphaFoldDB" id="A0AAJ1GDJ1"/>
<dbReference type="Proteomes" id="UP001297370">
    <property type="component" value="Unassembled WGS sequence"/>
</dbReference>
<name>A0AAJ1GDJ1_MEDGN</name>
<evidence type="ECO:0000313" key="2">
    <source>
        <dbReference type="EMBL" id="MCZ0689896.1"/>
    </source>
</evidence>
<evidence type="ECO:0000313" key="3">
    <source>
        <dbReference type="EMBL" id="MDE1204206.1"/>
    </source>
</evidence>
<dbReference type="EMBL" id="JAPRBD010000007">
    <property type="protein sequence ID" value="MCZ0689896.1"/>
    <property type="molecule type" value="Genomic_DNA"/>
</dbReference>
<evidence type="ECO:0000313" key="1">
    <source>
        <dbReference type="EMBL" id="MCB5620869.1"/>
    </source>
</evidence>
<sequence length="61" mass="7074">MELEVRLLESIKCSLKAPMAGNMERTIREGAACRALYRFYKNGSPVFDFETDKASFEYEYP</sequence>
<reference evidence="3" key="3">
    <citation type="submission" date="2022-12" db="EMBL/GenBank/DDBJ databases">
        <title>Genome of R. gnavus strain RSHDN_120.</title>
        <authorList>
            <person name="Abdugheni R."/>
        </authorList>
    </citation>
    <scope>NUCLEOTIDE SEQUENCE</scope>
    <source>
        <strain evidence="3">RSHDN_120</strain>
    </source>
</reference>
<accession>A0AAJ1GDJ1</accession>
<dbReference type="RefSeq" id="WP_173867702.1">
    <property type="nucleotide sequence ID" value="NZ_BAABXJ010000001.1"/>
</dbReference>
<organism evidence="2 4">
    <name type="scientific">Mediterraneibacter gnavus</name>
    <name type="common">Ruminococcus gnavus</name>
    <dbReference type="NCBI Taxonomy" id="33038"/>
    <lineage>
        <taxon>Bacteria</taxon>
        <taxon>Bacillati</taxon>
        <taxon>Bacillota</taxon>
        <taxon>Clostridia</taxon>
        <taxon>Lachnospirales</taxon>
        <taxon>Lachnospiraceae</taxon>
        <taxon>Mediterraneibacter</taxon>
    </lineage>
</organism>
<dbReference type="EMBL" id="JAPZEG010000013">
    <property type="protein sequence ID" value="MDE1204206.1"/>
    <property type="molecule type" value="Genomic_DNA"/>
</dbReference>
<proteinExistence type="predicted"/>
<protein>
    <submittedName>
        <fullName evidence="2">Uncharacterized protein</fullName>
    </submittedName>
</protein>
<reference evidence="2" key="2">
    <citation type="submission" date="2022-11" db="EMBL/GenBank/DDBJ databases">
        <title>Temperate bacteriophages infecting mucin-degrading bacterium Ruminococcus gnavus from the human gut.</title>
        <authorList>
            <person name="Buttimer C."/>
        </authorList>
    </citation>
    <scope>NUCLEOTIDE SEQUENCE</scope>
    <source>
        <strain evidence="2">CCUG 52279</strain>
    </source>
</reference>
<reference evidence="1" key="1">
    <citation type="submission" date="2021-10" db="EMBL/GenBank/DDBJ databases">
        <title>Collection of gut derived symbiotic bacterial strains cultured from healthy donors.</title>
        <authorList>
            <person name="Lin H."/>
            <person name="Littmann E."/>
            <person name="Claire K."/>
            <person name="Pamer E."/>
        </authorList>
    </citation>
    <scope>NUCLEOTIDE SEQUENCE</scope>
    <source>
        <strain evidence="1">MSK.23.18</strain>
    </source>
</reference>
<evidence type="ECO:0000313" key="4">
    <source>
        <dbReference type="Proteomes" id="UP001076974"/>
    </source>
</evidence>
<gene>
    <name evidence="1" type="ORF">LIQ08_17210</name>
    <name evidence="3" type="ORF">O4N78_11655</name>
    <name evidence="2" type="ORF">OZZ16_08205</name>
</gene>
<dbReference type="EMBL" id="JAJBOM010000038">
    <property type="protein sequence ID" value="MCB5620869.1"/>
    <property type="molecule type" value="Genomic_DNA"/>
</dbReference>
<dbReference type="Proteomes" id="UP001076974">
    <property type="component" value="Unassembled WGS sequence"/>
</dbReference>
<dbReference type="Proteomes" id="UP001149331">
    <property type="component" value="Unassembled WGS sequence"/>
</dbReference>